<organism evidence="1">
    <name type="scientific">Siphoviridae sp. cthrG7</name>
    <dbReference type="NCBI Taxonomy" id="2826428"/>
    <lineage>
        <taxon>Viruses</taxon>
        <taxon>Duplodnaviria</taxon>
        <taxon>Heunggongvirae</taxon>
        <taxon>Uroviricota</taxon>
        <taxon>Caudoviricetes</taxon>
    </lineage>
</organism>
<evidence type="ECO:0000313" key="1">
    <source>
        <dbReference type="EMBL" id="DAD79881.1"/>
    </source>
</evidence>
<reference evidence="1" key="1">
    <citation type="journal article" date="2021" name="Proc. Natl. Acad. Sci. U.S.A.">
        <title>A Catalog of Tens of Thousands of Viruses from Human Metagenomes Reveals Hidden Associations with Chronic Diseases.</title>
        <authorList>
            <person name="Tisza M.J."/>
            <person name="Buck C.B."/>
        </authorList>
    </citation>
    <scope>NUCLEOTIDE SEQUENCE</scope>
    <source>
        <strain evidence="1">CthrG7</strain>
    </source>
</reference>
<sequence length="56" mass="6345">MTEKGKTVFIPKEVLQFMRMQSEVILSQARILEESIKVPPFSVIKNGKVIKKGKIA</sequence>
<proteinExistence type="predicted"/>
<name>A0A8S5MC01_9CAUD</name>
<protein>
    <submittedName>
        <fullName evidence="1">Uncharacterized protein</fullName>
    </submittedName>
</protein>
<dbReference type="EMBL" id="BK014874">
    <property type="protein sequence ID" value="DAD79881.1"/>
    <property type="molecule type" value="Genomic_DNA"/>
</dbReference>
<accession>A0A8S5MC01</accession>